<feature type="region of interest" description="Disordered" evidence="4">
    <location>
        <begin position="1"/>
        <end position="83"/>
    </location>
</feature>
<feature type="domain" description="Basic leucine zipper" evidence="5">
    <location>
        <begin position="89"/>
        <end position="121"/>
    </location>
</feature>
<feature type="compositionally biased region" description="Polar residues" evidence="4">
    <location>
        <begin position="1"/>
        <end position="15"/>
    </location>
</feature>
<dbReference type="EMBL" id="HG994583">
    <property type="protein sequence ID" value="CAF2931241.1"/>
    <property type="molecule type" value="Genomic_DNA"/>
</dbReference>
<dbReference type="InterPro" id="IPR024874">
    <property type="entry name" value="Transcription_factor_Maf_fam"/>
</dbReference>
<keyword evidence="1" id="KW-0805">Transcription regulation</keyword>
<evidence type="ECO:0000256" key="3">
    <source>
        <dbReference type="ARBA" id="ARBA00023163"/>
    </source>
</evidence>
<dbReference type="AlphaFoldDB" id="A0A7R8CZ89"/>
<reference evidence="6" key="1">
    <citation type="submission" date="2021-02" db="EMBL/GenBank/DDBJ databases">
        <authorList>
            <person name="Bekaert M."/>
        </authorList>
    </citation>
    <scope>NUCLEOTIDE SEQUENCE</scope>
    <source>
        <strain evidence="6">IoA-00</strain>
    </source>
</reference>
<dbReference type="PANTHER" id="PTHR10129">
    <property type="entry name" value="TRANSCRIPTION FACTOR MAF"/>
    <property type="match status" value="1"/>
</dbReference>
<dbReference type="GO" id="GO:0000978">
    <property type="term" value="F:RNA polymerase II cis-regulatory region sequence-specific DNA binding"/>
    <property type="evidence" value="ECO:0007669"/>
    <property type="project" value="TreeGrafter"/>
</dbReference>
<protein>
    <submittedName>
        <fullName evidence="6">MAFF_G_K</fullName>
    </submittedName>
</protein>
<evidence type="ECO:0000256" key="1">
    <source>
        <dbReference type="ARBA" id="ARBA00023015"/>
    </source>
</evidence>
<dbReference type="InterPro" id="IPR008917">
    <property type="entry name" value="TF_DNA-bd_sf"/>
</dbReference>
<sequence length="121" mass="13351">MMNMQSLGQHLVHSQSPVVNPLSHPHPHSHPSHPGSQQNPQPPSHLLPSLQQQHGQQQQHQSSSSSTPGDSGGLNSRPISPAMIQCGITDEELVSLSVRDLNRQLKMRGLNREEIVTMKQR</sequence>
<keyword evidence="7" id="KW-1185">Reference proteome</keyword>
<feature type="compositionally biased region" description="Polar residues" evidence="4">
    <location>
        <begin position="67"/>
        <end position="78"/>
    </location>
</feature>
<dbReference type="OrthoDB" id="5974330at2759"/>
<evidence type="ECO:0000259" key="5">
    <source>
        <dbReference type="Pfam" id="PF03131"/>
    </source>
</evidence>
<evidence type="ECO:0000256" key="4">
    <source>
        <dbReference type="SAM" id="MobiDB-lite"/>
    </source>
</evidence>
<gene>
    <name evidence="6" type="ORF">LSAA_8946</name>
</gene>
<evidence type="ECO:0000313" key="7">
    <source>
        <dbReference type="Proteomes" id="UP000675881"/>
    </source>
</evidence>
<dbReference type="SUPFAM" id="SSF47454">
    <property type="entry name" value="A DNA-binding domain in eukaryotic transcription factors"/>
    <property type="match status" value="1"/>
</dbReference>
<dbReference type="PANTHER" id="PTHR10129:SF48">
    <property type="entry name" value="MAF-S, ISOFORM B"/>
    <property type="match status" value="1"/>
</dbReference>
<organism evidence="6 7">
    <name type="scientific">Lepeophtheirus salmonis</name>
    <name type="common">Salmon louse</name>
    <name type="synonym">Caligus salmonis</name>
    <dbReference type="NCBI Taxonomy" id="72036"/>
    <lineage>
        <taxon>Eukaryota</taxon>
        <taxon>Metazoa</taxon>
        <taxon>Ecdysozoa</taxon>
        <taxon>Arthropoda</taxon>
        <taxon>Crustacea</taxon>
        <taxon>Multicrustacea</taxon>
        <taxon>Hexanauplia</taxon>
        <taxon>Copepoda</taxon>
        <taxon>Siphonostomatoida</taxon>
        <taxon>Caligidae</taxon>
        <taxon>Lepeophtheirus</taxon>
    </lineage>
</organism>
<dbReference type="Proteomes" id="UP000675881">
    <property type="component" value="Chromosome 4"/>
</dbReference>
<name>A0A7R8CZ89_LEPSM</name>
<dbReference type="Gene3D" id="1.10.880.10">
    <property type="entry name" value="Transcription factor, Skn-1-like, DNA-binding domain"/>
    <property type="match status" value="1"/>
</dbReference>
<dbReference type="GO" id="GO:0000981">
    <property type="term" value="F:DNA-binding transcription factor activity, RNA polymerase II-specific"/>
    <property type="evidence" value="ECO:0007669"/>
    <property type="project" value="TreeGrafter"/>
</dbReference>
<accession>A0A7R8CZ89</accession>
<evidence type="ECO:0000256" key="2">
    <source>
        <dbReference type="ARBA" id="ARBA00023125"/>
    </source>
</evidence>
<dbReference type="GO" id="GO:0005634">
    <property type="term" value="C:nucleus"/>
    <property type="evidence" value="ECO:0007669"/>
    <property type="project" value="TreeGrafter"/>
</dbReference>
<keyword evidence="3" id="KW-0804">Transcription</keyword>
<keyword evidence="2" id="KW-0238">DNA-binding</keyword>
<evidence type="ECO:0000313" key="6">
    <source>
        <dbReference type="EMBL" id="CAF2931241.1"/>
    </source>
</evidence>
<proteinExistence type="predicted"/>
<dbReference type="InterPro" id="IPR004826">
    <property type="entry name" value="bZIP_Maf"/>
</dbReference>
<feature type="compositionally biased region" description="Low complexity" evidence="4">
    <location>
        <begin position="46"/>
        <end position="66"/>
    </location>
</feature>
<dbReference type="Pfam" id="PF03131">
    <property type="entry name" value="bZIP_Maf"/>
    <property type="match status" value="1"/>
</dbReference>